<feature type="region of interest" description="Disordered" evidence="1">
    <location>
        <begin position="95"/>
        <end position="173"/>
    </location>
</feature>
<feature type="region of interest" description="Disordered" evidence="1">
    <location>
        <begin position="206"/>
        <end position="254"/>
    </location>
</feature>
<evidence type="ECO:0000313" key="3">
    <source>
        <dbReference type="EMBL" id="MSS19542.1"/>
    </source>
</evidence>
<keyword evidence="2" id="KW-1133">Transmembrane helix</keyword>
<feature type="compositionally biased region" description="Acidic residues" evidence="1">
    <location>
        <begin position="145"/>
        <end position="156"/>
    </location>
</feature>
<dbReference type="AlphaFoldDB" id="A0A7X2NFB9"/>
<gene>
    <name evidence="3" type="ORF">FYJ52_03860</name>
</gene>
<feature type="transmembrane region" description="Helical" evidence="2">
    <location>
        <begin position="177"/>
        <end position="197"/>
    </location>
</feature>
<organism evidence="3 4">
    <name type="scientific">Pseudoramibacter porci</name>
    <dbReference type="NCBI Taxonomy" id="2606631"/>
    <lineage>
        <taxon>Bacteria</taxon>
        <taxon>Bacillati</taxon>
        <taxon>Bacillota</taxon>
        <taxon>Clostridia</taxon>
        <taxon>Eubacteriales</taxon>
        <taxon>Eubacteriaceae</taxon>
        <taxon>Pseudoramibacter</taxon>
    </lineage>
</organism>
<dbReference type="EMBL" id="VUMO01000004">
    <property type="protein sequence ID" value="MSS19542.1"/>
    <property type="molecule type" value="Genomic_DNA"/>
</dbReference>
<dbReference type="Proteomes" id="UP000461754">
    <property type="component" value="Unassembled WGS sequence"/>
</dbReference>
<accession>A0A7X2NFB9</accession>
<keyword evidence="4" id="KW-1185">Reference proteome</keyword>
<sequence length="340" mass="36459">MRQALTAKGQLDAWMRSSEAALANMGVEDIMVDESSLHIEGKHPEHGPIGIDYMIPEMGKTRMVIQVDDPKMITAFKRAVTPVFKNVMKELEKLEEEQMQQAEAKINADQPDESADHSQEQEAPEAEMPGEEQSIGKPEPSETAEVPDEAEQEAIDDQPAAVEPADKPVKKKKKGPLIAVIVIAIVVIAAAASYFLYFRDHGLPFTKSASTTSSSSKSSNKSSTSGSSSSSSSDSQSTTTNNNNGTNASADANTNTNTAAAGTISKAQYDQINNGMTYDQVKQIIGSDGSKLSESTYKDAQGNTINVQIYYWKGNGSSDSNANITFQGNTVASKSSYGLK</sequence>
<comment type="caution">
    <text evidence="3">The sequence shown here is derived from an EMBL/GenBank/DDBJ whole genome shotgun (WGS) entry which is preliminary data.</text>
</comment>
<dbReference type="Gene3D" id="3.10.450.730">
    <property type="entry name" value="BLIP domain"/>
    <property type="match status" value="1"/>
</dbReference>
<proteinExistence type="predicted"/>
<dbReference type="RefSeq" id="WP_154575954.1">
    <property type="nucleotide sequence ID" value="NZ_VUMO01000004.1"/>
</dbReference>
<evidence type="ECO:0008006" key="5">
    <source>
        <dbReference type="Google" id="ProtNLM"/>
    </source>
</evidence>
<evidence type="ECO:0000256" key="2">
    <source>
        <dbReference type="SAM" id="Phobius"/>
    </source>
</evidence>
<evidence type="ECO:0000313" key="4">
    <source>
        <dbReference type="Proteomes" id="UP000461754"/>
    </source>
</evidence>
<keyword evidence="2" id="KW-0812">Transmembrane</keyword>
<reference evidence="3 4" key="1">
    <citation type="submission" date="2019-08" db="EMBL/GenBank/DDBJ databases">
        <title>In-depth cultivation of the pig gut microbiome towards novel bacterial diversity and tailored functional studies.</title>
        <authorList>
            <person name="Wylensek D."/>
            <person name="Hitch T.C.A."/>
            <person name="Clavel T."/>
        </authorList>
    </citation>
    <scope>NUCLEOTIDE SEQUENCE [LARGE SCALE GENOMIC DNA]</scope>
    <source>
        <strain evidence="3 4">RF-744-FAT-4</strain>
    </source>
</reference>
<protein>
    <recommendedName>
        <fullName evidence="5">DUF3862 domain-containing protein</fullName>
    </recommendedName>
</protein>
<keyword evidence="2" id="KW-0472">Membrane</keyword>
<evidence type="ECO:0000256" key="1">
    <source>
        <dbReference type="SAM" id="MobiDB-lite"/>
    </source>
</evidence>
<name>A0A7X2NFB9_9FIRM</name>